<gene>
    <name evidence="5" type="ORF">AYR66_17425</name>
</gene>
<comment type="similarity">
    <text evidence="1">Belongs to the ATP-dependent AMP-binding enzyme family.</text>
</comment>
<evidence type="ECO:0000259" key="4">
    <source>
        <dbReference type="Pfam" id="PF13193"/>
    </source>
</evidence>
<dbReference type="InterPro" id="IPR000873">
    <property type="entry name" value="AMP-dep_synth/lig_dom"/>
</dbReference>
<sequence>MNTILTLHDPQQARSYYERGVWRDQTLYTLLQSHAQARPEAWALRDSARRLTWRQLLEWTDAVAADLAAAGLRKGSRVAVWLPSRVESVVVFLACSRNGYICNPSLHQNYTVAEIVRLIERIDCEAFFGQKGYGADGSRDGVAGEIGAVKTLRRTYWLEPGRDGAGEFPAAGAAYPQAAADANPDKVVYLAFTSGTTGLPKAVMHSDNTLLANGRAMVKDWGHDASTVLFSLSPVSHHIATVSIEQMLVAGLELVVNDLPAGMKPIDWILETGATYVMGVPTHAMDILAEAKRRGLDKLGKVKVFYMAGAAIPREIAQGFLNRGILPQNVYGMTENGSHQYTLPTDSADTIVGTCGRACDAYEIKLWNQENPDIEAKPGEIGEIAGRGACLMLGYFNNQSATEKSFNVHGWFLSGDLGMVDSNGCLVIMGRKKDLIIRGGHNIHPSTIEDLAITHPVVLKAAAFPVADDRLGEKVCLAVTCTEGATPPTGDELLEHLHEVGLSKFDMPEFYIALDGFPQTASGKILKRELVEWVKQGRLNPAPVRWTGGGNNHNDKGN</sequence>
<feature type="domain" description="AMP-dependent synthetase/ligase" evidence="3">
    <location>
        <begin position="32"/>
        <end position="396"/>
    </location>
</feature>
<dbReference type="RefSeq" id="WP_088707840.1">
    <property type="nucleotide sequence ID" value="NZ_LSTO01000001.1"/>
</dbReference>
<dbReference type="EMBL" id="LSTO01000001">
    <property type="protein sequence ID" value="OWW20986.1"/>
    <property type="molecule type" value="Genomic_DNA"/>
</dbReference>
<name>A0A254TEA7_9BURK</name>
<dbReference type="PANTHER" id="PTHR43201:SF5">
    <property type="entry name" value="MEDIUM-CHAIN ACYL-COA LIGASE ACSF2, MITOCHONDRIAL"/>
    <property type="match status" value="1"/>
</dbReference>
<dbReference type="GO" id="GO:0031956">
    <property type="term" value="F:medium-chain fatty acid-CoA ligase activity"/>
    <property type="evidence" value="ECO:0007669"/>
    <property type="project" value="TreeGrafter"/>
</dbReference>
<dbReference type="OrthoDB" id="9766486at2"/>
<dbReference type="Proteomes" id="UP000197535">
    <property type="component" value="Unassembled WGS sequence"/>
</dbReference>
<dbReference type="Gene3D" id="3.40.50.12780">
    <property type="entry name" value="N-terminal domain of ligase-like"/>
    <property type="match status" value="1"/>
</dbReference>
<dbReference type="SUPFAM" id="SSF56801">
    <property type="entry name" value="Acetyl-CoA synthetase-like"/>
    <property type="match status" value="1"/>
</dbReference>
<evidence type="ECO:0000259" key="3">
    <source>
        <dbReference type="Pfam" id="PF00501"/>
    </source>
</evidence>
<evidence type="ECO:0000256" key="2">
    <source>
        <dbReference type="ARBA" id="ARBA00022598"/>
    </source>
</evidence>
<comment type="caution">
    <text evidence="5">The sequence shown here is derived from an EMBL/GenBank/DDBJ whole genome shotgun (WGS) entry which is preliminary data.</text>
</comment>
<dbReference type="InterPro" id="IPR042099">
    <property type="entry name" value="ANL_N_sf"/>
</dbReference>
<evidence type="ECO:0000313" key="5">
    <source>
        <dbReference type="EMBL" id="OWW20986.1"/>
    </source>
</evidence>
<reference evidence="5 6" key="1">
    <citation type="submission" date="2016-02" db="EMBL/GenBank/DDBJ databases">
        <authorList>
            <person name="Wen L."/>
            <person name="He K."/>
            <person name="Yang H."/>
        </authorList>
    </citation>
    <scope>NUCLEOTIDE SEQUENCE [LARGE SCALE GENOMIC DNA]</scope>
    <source>
        <strain evidence="5 6">TSA40</strain>
    </source>
</reference>
<feature type="domain" description="AMP-binding enzyme C-terminal" evidence="4">
    <location>
        <begin position="448"/>
        <end position="524"/>
    </location>
</feature>
<dbReference type="InterPro" id="IPR025110">
    <property type="entry name" value="AMP-bd_C"/>
</dbReference>
<protein>
    <submittedName>
        <fullName evidence="5">Cyclohexanecarboxylate-CoA ligase</fullName>
    </submittedName>
</protein>
<keyword evidence="6" id="KW-1185">Reference proteome</keyword>
<proteinExistence type="inferred from homology"/>
<dbReference type="PANTHER" id="PTHR43201">
    <property type="entry name" value="ACYL-COA SYNTHETASE"/>
    <property type="match status" value="1"/>
</dbReference>
<dbReference type="Gene3D" id="3.30.300.30">
    <property type="match status" value="1"/>
</dbReference>
<dbReference type="InterPro" id="IPR020845">
    <property type="entry name" value="AMP-binding_CS"/>
</dbReference>
<dbReference type="Pfam" id="PF00501">
    <property type="entry name" value="AMP-binding"/>
    <property type="match status" value="1"/>
</dbReference>
<dbReference type="GO" id="GO:0006631">
    <property type="term" value="P:fatty acid metabolic process"/>
    <property type="evidence" value="ECO:0007669"/>
    <property type="project" value="TreeGrafter"/>
</dbReference>
<evidence type="ECO:0000313" key="6">
    <source>
        <dbReference type="Proteomes" id="UP000197535"/>
    </source>
</evidence>
<dbReference type="AlphaFoldDB" id="A0A254TEA7"/>
<dbReference type="InterPro" id="IPR045851">
    <property type="entry name" value="AMP-bd_C_sf"/>
</dbReference>
<dbReference type="PROSITE" id="PS00455">
    <property type="entry name" value="AMP_BINDING"/>
    <property type="match status" value="1"/>
</dbReference>
<dbReference type="CDD" id="cd04433">
    <property type="entry name" value="AFD_class_I"/>
    <property type="match status" value="1"/>
</dbReference>
<organism evidence="5 6">
    <name type="scientific">Noviherbaspirillum denitrificans</name>
    <dbReference type="NCBI Taxonomy" id="1968433"/>
    <lineage>
        <taxon>Bacteria</taxon>
        <taxon>Pseudomonadati</taxon>
        <taxon>Pseudomonadota</taxon>
        <taxon>Betaproteobacteria</taxon>
        <taxon>Burkholderiales</taxon>
        <taxon>Oxalobacteraceae</taxon>
        <taxon>Noviherbaspirillum</taxon>
    </lineage>
</organism>
<dbReference type="Pfam" id="PF13193">
    <property type="entry name" value="AMP-binding_C"/>
    <property type="match status" value="1"/>
</dbReference>
<accession>A0A254TEA7</accession>
<evidence type="ECO:0000256" key="1">
    <source>
        <dbReference type="ARBA" id="ARBA00006432"/>
    </source>
</evidence>
<keyword evidence="2 5" id="KW-0436">Ligase</keyword>